<gene>
    <name evidence="1" type="ORF">TSPGSL018_13546</name>
</gene>
<proteinExistence type="predicted"/>
<protein>
    <submittedName>
        <fullName evidence="1">Uncharacterized protein</fullName>
    </submittedName>
</protein>
<dbReference type="AlphaFoldDB" id="A0A061S7Y4"/>
<sequence>TTSGQNYTCVMRNFSLNQFDPSTKKESAGSRLFVALGHQLSLKIF</sequence>
<feature type="non-terminal residue" evidence="1">
    <location>
        <position position="1"/>
    </location>
</feature>
<dbReference type="EMBL" id="GBEZ01006287">
    <property type="protein sequence ID" value="JAC79099.1"/>
    <property type="molecule type" value="Transcribed_RNA"/>
</dbReference>
<accession>A0A061S7Y4</accession>
<name>A0A061S7Y4_9CHLO</name>
<organism evidence="1">
    <name type="scientific">Tetraselmis sp. GSL018</name>
    <dbReference type="NCBI Taxonomy" id="582737"/>
    <lineage>
        <taxon>Eukaryota</taxon>
        <taxon>Viridiplantae</taxon>
        <taxon>Chlorophyta</taxon>
        <taxon>core chlorophytes</taxon>
        <taxon>Chlorodendrophyceae</taxon>
        <taxon>Chlorodendrales</taxon>
        <taxon>Chlorodendraceae</taxon>
        <taxon>Tetraselmis</taxon>
    </lineage>
</organism>
<evidence type="ECO:0000313" key="1">
    <source>
        <dbReference type="EMBL" id="JAC79099.1"/>
    </source>
</evidence>
<reference evidence="1" key="1">
    <citation type="submission" date="2014-05" db="EMBL/GenBank/DDBJ databases">
        <title>The transcriptome of the halophilic microalga Tetraselmis sp. GSL018 isolated from the Great Salt Lake, Utah.</title>
        <authorList>
            <person name="Jinkerson R.E."/>
            <person name="D'Adamo S."/>
            <person name="Posewitz M.C."/>
        </authorList>
    </citation>
    <scope>NUCLEOTIDE SEQUENCE</scope>
    <source>
        <strain evidence="1">GSL018</strain>
    </source>
</reference>